<organism evidence="1 2">
    <name type="scientific">Rosa chinensis</name>
    <name type="common">China rose</name>
    <dbReference type="NCBI Taxonomy" id="74649"/>
    <lineage>
        <taxon>Eukaryota</taxon>
        <taxon>Viridiplantae</taxon>
        <taxon>Streptophyta</taxon>
        <taxon>Embryophyta</taxon>
        <taxon>Tracheophyta</taxon>
        <taxon>Spermatophyta</taxon>
        <taxon>Magnoliopsida</taxon>
        <taxon>eudicotyledons</taxon>
        <taxon>Gunneridae</taxon>
        <taxon>Pentapetalae</taxon>
        <taxon>rosids</taxon>
        <taxon>fabids</taxon>
        <taxon>Rosales</taxon>
        <taxon>Rosaceae</taxon>
        <taxon>Rosoideae</taxon>
        <taxon>Rosoideae incertae sedis</taxon>
        <taxon>Rosa</taxon>
    </lineage>
</organism>
<dbReference type="EC" id="1.11.1.-" evidence="1"/>
<comment type="caution">
    <text evidence="1">The sequence shown here is derived from an EMBL/GenBank/DDBJ whole genome shotgun (WGS) entry which is preliminary data.</text>
</comment>
<reference evidence="1 2" key="1">
    <citation type="journal article" date="2018" name="Nat. Genet.">
        <title>The Rosa genome provides new insights in the design of modern roses.</title>
        <authorList>
            <person name="Bendahmane M."/>
        </authorList>
    </citation>
    <scope>NUCLEOTIDE SEQUENCE [LARGE SCALE GENOMIC DNA]</scope>
    <source>
        <strain evidence="2">cv. Old Blush</strain>
    </source>
</reference>
<gene>
    <name evidence="1" type="ORF">RchiOBHm_Chr4g0395851</name>
</gene>
<keyword evidence="1" id="KW-0575">Peroxidase</keyword>
<accession>A0A2P6QRP7</accession>
<name>A0A2P6QRP7_ROSCH</name>
<protein>
    <submittedName>
        <fullName evidence="1">Putative peroxidase</fullName>
        <ecNumber evidence="1">1.11.1.-</ecNumber>
    </submittedName>
</protein>
<proteinExistence type="predicted"/>
<evidence type="ECO:0000313" key="2">
    <source>
        <dbReference type="Proteomes" id="UP000238479"/>
    </source>
</evidence>
<dbReference type="Proteomes" id="UP000238479">
    <property type="component" value="Chromosome 4"/>
</dbReference>
<keyword evidence="2" id="KW-1185">Reference proteome</keyword>
<evidence type="ECO:0000313" key="1">
    <source>
        <dbReference type="EMBL" id="PRQ36827.1"/>
    </source>
</evidence>
<dbReference type="Gramene" id="PRQ36827">
    <property type="protein sequence ID" value="PRQ36827"/>
    <property type="gene ID" value="RchiOBHm_Chr4g0395851"/>
</dbReference>
<dbReference type="Gene3D" id="3.40.30.10">
    <property type="entry name" value="Glutaredoxin"/>
    <property type="match status" value="1"/>
</dbReference>
<dbReference type="STRING" id="74649.A0A2P6QRP7"/>
<dbReference type="EMBL" id="PDCK01000042">
    <property type="protein sequence ID" value="PRQ36827.1"/>
    <property type="molecule type" value="Genomic_DNA"/>
</dbReference>
<dbReference type="GO" id="GO:0004601">
    <property type="term" value="F:peroxidase activity"/>
    <property type="evidence" value="ECO:0007669"/>
    <property type="project" value="UniProtKB-KW"/>
</dbReference>
<keyword evidence="1" id="KW-0560">Oxidoreductase</keyword>
<dbReference type="AlphaFoldDB" id="A0A2P6QRP7"/>
<sequence>MFPSRKLRVGTTASPPSSPPLLSKTFFKDKKVINFGLPIEFYGDFHGSFHKSLELDKDLSVALLGPRSQR</sequence>